<feature type="compositionally biased region" description="Gly residues" evidence="2">
    <location>
        <begin position="79"/>
        <end position="90"/>
    </location>
</feature>
<dbReference type="CDD" id="cd02846">
    <property type="entry name" value="PAZ_argonaute_like"/>
    <property type="match status" value="1"/>
</dbReference>
<evidence type="ECO:0008006" key="7">
    <source>
        <dbReference type="Google" id="ProtNLM"/>
    </source>
</evidence>
<reference evidence="6" key="2">
    <citation type="submission" date="2015-01" db="EMBL/GenBank/DDBJ databases">
        <title>Evolutionary Origins and Diversification of the Mycorrhizal Mutualists.</title>
        <authorList>
            <consortium name="DOE Joint Genome Institute"/>
            <consortium name="Mycorrhizal Genomics Consortium"/>
            <person name="Kohler A."/>
            <person name="Kuo A."/>
            <person name="Nagy L.G."/>
            <person name="Floudas D."/>
            <person name="Copeland A."/>
            <person name="Barry K.W."/>
            <person name="Cichocki N."/>
            <person name="Veneault-Fourrey C."/>
            <person name="LaButti K."/>
            <person name="Lindquist E.A."/>
            <person name="Lipzen A."/>
            <person name="Lundell T."/>
            <person name="Morin E."/>
            <person name="Murat C."/>
            <person name="Riley R."/>
            <person name="Ohm R."/>
            <person name="Sun H."/>
            <person name="Tunlid A."/>
            <person name="Henrissat B."/>
            <person name="Grigoriev I.V."/>
            <person name="Hibbett D.S."/>
            <person name="Martin F."/>
        </authorList>
    </citation>
    <scope>NUCLEOTIDE SEQUENCE [LARGE SCALE GENOMIC DNA]</scope>
    <source>
        <strain evidence="6">Marx 270</strain>
    </source>
</reference>
<feature type="compositionally biased region" description="Low complexity" evidence="2">
    <location>
        <begin position="66"/>
        <end position="78"/>
    </location>
</feature>
<dbReference type="PROSITE" id="PS50822">
    <property type="entry name" value="PIWI"/>
    <property type="match status" value="1"/>
</dbReference>
<dbReference type="SMART" id="SM01163">
    <property type="entry name" value="DUF1785"/>
    <property type="match status" value="1"/>
</dbReference>
<dbReference type="Pfam" id="PF02170">
    <property type="entry name" value="PAZ"/>
    <property type="match status" value="1"/>
</dbReference>
<dbReference type="Gene3D" id="3.30.420.10">
    <property type="entry name" value="Ribonuclease H-like superfamily/Ribonuclease H"/>
    <property type="match status" value="1"/>
</dbReference>
<dbReference type="PANTHER" id="PTHR22891">
    <property type="entry name" value="EUKARYOTIC TRANSLATION INITIATION FACTOR 2C"/>
    <property type="match status" value="1"/>
</dbReference>
<evidence type="ECO:0000256" key="2">
    <source>
        <dbReference type="SAM" id="MobiDB-lite"/>
    </source>
</evidence>
<dbReference type="SMART" id="SM00949">
    <property type="entry name" value="PAZ"/>
    <property type="match status" value="1"/>
</dbReference>
<feature type="region of interest" description="Disordered" evidence="2">
    <location>
        <begin position="1"/>
        <end position="96"/>
    </location>
</feature>
<dbReference type="Gene3D" id="3.40.50.2300">
    <property type="match status" value="1"/>
</dbReference>
<dbReference type="InterPro" id="IPR045246">
    <property type="entry name" value="Piwi_ago-like"/>
</dbReference>
<dbReference type="InterPro" id="IPR003100">
    <property type="entry name" value="PAZ_dom"/>
</dbReference>
<dbReference type="Pfam" id="PF16486">
    <property type="entry name" value="ArgoN"/>
    <property type="match status" value="1"/>
</dbReference>
<dbReference type="OrthoDB" id="10252740at2759"/>
<dbReference type="InterPro" id="IPR036397">
    <property type="entry name" value="RNaseH_sf"/>
</dbReference>
<dbReference type="InterPro" id="IPR032472">
    <property type="entry name" value="ArgoL2"/>
</dbReference>
<dbReference type="InParanoid" id="A0A0C3KNK5"/>
<feature type="domain" description="PAZ" evidence="3">
    <location>
        <begin position="354"/>
        <end position="451"/>
    </location>
</feature>
<dbReference type="Pfam" id="PF02171">
    <property type="entry name" value="Piwi"/>
    <property type="match status" value="1"/>
</dbReference>
<sequence length="987" mass="107279">MSDNRGGYRGRGTRGPPGGPRGGRGAPGGPGGGRGFPGGSGGGRSSPGGPGGGRGSPGGPGGGRGSPESYRGRGFSDSGRGGPRGSGGRGRPFRARGGVFLAGRPANVDDRIANNSDKTLVSSFRTQGRPDPDEMPLRPDFGTAGNEIKLRANFFPVRIPKGPLYEYDVAIAPAAGTSPRRVKRRIYQLAERTPAWRQAGLSGQVAHDNSAKLIAAKRLPQPLTIKVAYYDEDEQGPPATGGKEYTLTIKFIQEIDTSCVTRYIQGDPQYRNFDILPVISALNVIMASSPGGTGVVVGRNKYFFRDAAVPVSLGGGLEALKGFYFSVRPAHHQLMVNVNVCTTAFYVAQNLADAMIEFRNATFGARMNAFCKGVRVKTTHLGHRRTIKDVSHFNAKQYRFRAEEFGTEVTVEQYFRRKYNISLQRPEMPLINVGGKDKAILLPPEVCTILPDQPFRGKLSDQHTANMITTACQPPNVNGEAIINQGLDRLGFQSSGAVLQAFGVGVGREMAVVPGRILSRPAIKYSQNNSPAIDDKASWNLRGIKFATGATLEKMAVLVIKDGKPRDEFAGANDPELRDVVAGFRKMCATSGMRLGGEPAYLEAHLPAKENSDPMRKKAIDSIRQVLRTMKVKPTIIMVMLADGDRAVYEGLKHLCDVFLGVATVCVHSSKIKKQSPQYYANVALKFNMKLGGVNHNLSDPSSVRWLGAAPTMIVGMDVTHPGPGSAKGTPSIAAVVASIDNQYAQYPACLEIQETKKEMITKLKDMMISRLELFKNRNKKLPTRVLVYRDGVSEGQFNIVREEEYPEILKAFRKFDAPKQPYRPTLTIVICGKRHHTRFYPTEESTAAGDGNPRPGTVVDRGVTAVYHFDFFLQAHGGLQGTTRPTHYYVVHDENGFNSDQIQGLTHALSYMFSRATKAVSLVSPAYYADIACERGRCYLRKLLHGIAGEGTTASGSGSEEDVMKEAKSLWQNGVHKDIGNTMFYL</sequence>
<dbReference type="SUPFAM" id="SSF53098">
    <property type="entry name" value="Ribonuclease H-like"/>
    <property type="match status" value="1"/>
</dbReference>
<dbReference type="AlphaFoldDB" id="A0A0C3KNK5"/>
<dbReference type="Pfam" id="PF08699">
    <property type="entry name" value="ArgoL1"/>
    <property type="match status" value="1"/>
</dbReference>
<dbReference type="PROSITE" id="PS50821">
    <property type="entry name" value="PAZ"/>
    <property type="match status" value="1"/>
</dbReference>
<evidence type="ECO:0000259" key="3">
    <source>
        <dbReference type="PROSITE" id="PS50821"/>
    </source>
</evidence>
<comment type="similarity">
    <text evidence="1">Belongs to the argonaute family.</text>
</comment>
<evidence type="ECO:0000259" key="4">
    <source>
        <dbReference type="PROSITE" id="PS50822"/>
    </source>
</evidence>
<dbReference type="SMART" id="SM00950">
    <property type="entry name" value="Piwi"/>
    <property type="match status" value="1"/>
</dbReference>
<name>A0A0C3KNK5_PISTI</name>
<gene>
    <name evidence="5" type="ORF">M404DRAFT_13360</name>
</gene>
<protein>
    <recommendedName>
        <fullName evidence="7">Piwi domain-containing protein</fullName>
    </recommendedName>
</protein>
<dbReference type="InterPro" id="IPR014811">
    <property type="entry name" value="ArgoL1"/>
</dbReference>
<feature type="domain" description="Piwi" evidence="4">
    <location>
        <begin position="636"/>
        <end position="942"/>
    </location>
</feature>
<proteinExistence type="inferred from homology"/>
<evidence type="ECO:0000256" key="1">
    <source>
        <dbReference type="RuleBase" id="RU361178"/>
    </source>
</evidence>
<dbReference type="HOGENOM" id="CLU_004544_4_1_1"/>
<dbReference type="Pfam" id="PF16488">
    <property type="entry name" value="ArgoL2"/>
    <property type="match status" value="1"/>
</dbReference>
<dbReference type="Proteomes" id="UP000054217">
    <property type="component" value="Unassembled WGS sequence"/>
</dbReference>
<dbReference type="InterPro" id="IPR003165">
    <property type="entry name" value="Piwi"/>
</dbReference>
<dbReference type="GO" id="GO:0003723">
    <property type="term" value="F:RNA binding"/>
    <property type="evidence" value="ECO:0007669"/>
    <property type="project" value="InterPro"/>
</dbReference>
<accession>A0A0C3KNK5</accession>
<evidence type="ECO:0000313" key="6">
    <source>
        <dbReference type="Proteomes" id="UP000054217"/>
    </source>
</evidence>
<keyword evidence="6" id="KW-1185">Reference proteome</keyword>
<evidence type="ECO:0000313" key="5">
    <source>
        <dbReference type="EMBL" id="KIO11192.1"/>
    </source>
</evidence>
<dbReference type="EMBL" id="KN831950">
    <property type="protein sequence ID" value="KIO11192.1"/>
    <property type="molecule type" value="Genomic_DNA"/>
</dbReference>
<dbReference type="Gene3D" id="2.170.260.10">
    <property type="entry name" value="paz domain"/>
    <property type="match status" value="1"/>
</dbReference>
<dbReference type="InterPro" id="IPR012337">
    <property type="entry name" value="RNaseH-like_sf"/>
</dbReference>
<dbReference type="CDD" id="cd04657">
    <property type="entry name" value="Piwi_ago-like"/>
    <property type="match status" value="1"/>
</dbReference>
<dbReference type="STRING" id="870435.A0A0C3KNK5"/>
<dbReference type="InterPro" id="IPR032474">
    <property type="entry name" value="Argonaute_N"/>
</dbReference>
<dbReference type="InterPro" id="IPR036085">
    <property type="entry name" value="PAZ_dom_sf"/>
</dbReference>
<organism evidence="5 6">
    <name type="scientific">Pisolithus tinctorius Marx 270</name>
    <dbReference type="NCBI Taxonomy" id="870435"/>
    <lineage>
        <taxon>Eukaryota</taxon>
        <taxon>Fungi</taxon>
        <taxon>Dikarya</taxon>
        <taxon>Basidiomycota</taxon>
        <taxon>Agaricomycotina</taxon>
        <taxon>Agaricomycetes</taxon>
        <taxon>Agaricomycetidae</taxon>
        <taxon>Boletales</taxon>
        <taxon>Sclerodermatineae</taxon>
        <taxon>Pisolithaceae</taxon>
        <taxon>Pisolithus</taxon>
    </lineage>
</organism>
<reference evidence="5 6" key="1">
    <citation type="submission" date="2014-04" db="EMBL/GenBank/DDBJ databases">
        <authorList>
            <consortium name="DOE Joint Genome Institute"/>
            <person name="Kuo A."/>
            <person name="Kohler A."/>
            <person name="Costa M.D."/>
            <person name="Nagy L.G."/>
            <person name="Floudas D."/>
            <person name="Copeland A."/>
            <person name="Barry K.W."/>
            <person name="Cichocki N."/>
            <person name="Veneault-Fourrey C."/>
            <person name="LaButti K."/>
            <person name="Lindquist E.A."/>
            <person name="Lipzen A."/>
            <person name="Lundell T."/>
            <person name="Morin E."/>
            <person name="Murat C."/>
            <person name="Sun H."/>
            <person name="Tunlid A."/>
            <person name="Henrissat B."/>
            <person name="Grigoriev I.V."/>
            <person name="Hibbett D.S."/>
            <person name="Martin F."/>
            <person name="Nordberg H.P."/>
            <person name="Cantor M.N."/>
            <person name="Hua S.X."/>
        </authorList>
    </citation>
    <scope>NUCLEOTIDE SEQUENCE [LARGE SCALE GENOMIC DNA]</scope>
    <source>
        <strain evidence="5 6">Marx 270</strain>
    </source>
</reference>
<feature type="compositionally biased region" description="Gly residues" evidence="2">
    <location>
        <begin position="7"/>
        <end position="65"/>
    </location>
</feature>
<dbReference type="SUPFAM" id="SSF101690">
    <property type="entry name" value="PAZ domain"/>
    <property type="match status" value="1"/>
</dbReference>